<dbReference type="SUPFAM" id="SSF46785">
    <property type="entry name" value="Winged helix' DNA-binding domain"/>
    <property type="match status" value="1"/>
</dbReference>
<dbReference type="Gene3D" id="1.10.10.10">
    <property type="entry name" value="Winged helix-like DNA-binding domain superfamily/Winged helix DNA-binding domain"/>
    <property type="match status" value="1"/>
</dbReference>
<dbReference type="Pfam" id="PF12802">
    <property type="entry name" value="MarR_2"/>
    <property type="match status" value="1"/>
</dbReference>
<dbReference type="PANTHER" id="PTHR33164:SF95">
    <property type="entry name" value="TRANSCRIPTIONAL REGULATOR"/>
    <property type="match status" value="1"/>
</dbReference>
<dbReference type="PROSITE" id="PS50995">
    <property type="entry name" value="HTH_MARR_2"/>
    <property type="match status" value="1"/>
</dbReference>
<keyword evidence="3" id="KW-1185">Reference proteome</keyword>
<dbReference type="InterPro" id="IPR036388">
    <property type="entry name" value="WH-like_DNA-bd_sf"/>
</dbReference>
<feature type="domain" description="HTH marR-type" evidence="1">
    <location>
        <begin position="11"/>
        <end position="143"/>
    </location>
</feature>
<sequence>METSGAPRRLRGTASWLLGQATTQAHRLVSEALGAVDARRYHYSLLAALDEFGPASQADLGRRGGLDRSDVVATVNELADKGFVERRPDPGDKRRNIVSVTPSGTAHLRHLDRVLGRAQEALLAPLSAAEREELVRVLNVVLEHHG</sequence>
<name>A0A2P8IGI7_SACCR</name>
<dbReference type="AlphaFoldDB" id="A0A2P8IGI7"/>
<evidence type="ECO:0000313" key="2">
    <source>
        <dbReference type="EMBL" id="PSL57579.1"/>
    </source>
</evidence>
<dbReference type="RefSeq" id="WP_106614489.1">
    <property type="nucleotide sequence ID" value="NZ_PYAX01000002.1"/>
</dbReference>
<keyword evidence="2" id="KW-0238">DNA-binding</keyword>
<evidence type="ECO:0000259" key="1">
    <source>
        <dbReference type="PROSITE" id="PS50995"/>
    </source>
</evidence>
<dbReference type="OrthoDB" id="4826718at2"/>
<reference evidence="2 3" key="1">
    <citation type="submission" date="2018-03" db="EMBL/GenBank/DDBJ databases">
        <title>Genomic Encyclopedia of Type Strains, Phase III (KMG-III): the genomes of soil and plant-associated and newly described type strains.</title>
        <authorList>
            <person name="Whitman W."/>
        </authorList>
    </citation>
    <scope>NUCLEOTIDE SEQUENCE [LARGE SCALE GENOMIC DNA]</scope>
    <source>
        <strain evidence="2 3">CGMCC 4.7097</strain>
    </source>
</reference>
<dbReference type="InterPro" id="IPR036390">
    <property type="entry name" value="WH_DNA-bd_sf"/>
</dbReference>
<dbReference type="GO" id="GO:0006950">
    <property type="term" value="P:response to stress"/>
    <property type="evidence" value="ECO:0007669"/>
    <property type="project" value="TreeGrafter"/>
</dbReference>
<dbReference type="Proteomes" id="UP000241118">
    <property type="component" value="Unassembled WGS sequence"/>
</dbReference>
<dbReference type="GO" id="GO:0003700">
    <property type="term" value="F:DNA-binding transcription factor activity"/>
    <property type="evidence" value="ECO:0007669"/>
    <property type="project" value="InterPro"/>
</dbReference>
<proteinExistence type="predicted"/>
<dbReference type="EMBL" id="PYAX01000002">
    <property type="protein sequence ID" value="PSL57579.1"/>
    <property type="molecule type" value="Genomic_DNA"/>
</dbReference>
<dbReference type="GO" id="GO:0003677">
    <property type="term" value="F:DNA binding"/>
    <property type="evidence" value="ECO:0007669"/>
    <property type="project" value="UniProtKB-KW"/>
</dbReference>
<comment type="caution">
    <text evidence="2">The sequence shown here is derived from an EMBL/GenBank/DDBJ whole genome shotgun (WGS) entry which is preliminary data.</text>
</comment>
<organism evidence="2 3">
    <name type="scientific">Saccharothrix carnea</name>
    <dbReference type="NCBI Taxonomy" id="1280637"/>
    <lineage>
        <taxon>Bacteria</taxon>
        <taxon>Bacillati</taxon>
        <taxon>Actinomycetota</taxon>
        <taxon>Actinomycetes</taxon>
        <taxon>Pseudonocardiales</taxon>
        <taxon>Pseudonocardiaceae</taxon>
        <taxon>Saccharothrix</taxon>
    </lineage>
</organism>
<protein>
    <submittedName>
        <fullName evidence="2">DNA-binding MarR family transcriptional regulator</fullName>
    </submittedName>
</protein>
<dbReference type="InterPro" id="IPR000835">
    <property type="entry name" value="HTH_MarR-typ"/>
</dbReference>
<dbReference type="SMART" id="SM00347">
    <property type="entry name" value="HTH_MARR"/>
    <property type="match status" value="1"/>
</dbReference>
<gene>
    <name evidence="2" type="ORF">B0I31_102558</name>
</gene>
<accession>A0A2P8IGI7</accession>
<dbReference type="PANTHER" id="PTHR33164">
    <property type="entry name" value="TRANSCRIPTIONAL REGULATOR, MARR FAMILY"/>
    <property type="match status" value="1"/>
</dbReference>
<evidence type="ECO:0000313" key="3">
    <source>
        <dbReference type="Proteomes" id="UP000241118"/>
    </source>
</evidence>
<dbReference type="PRINTS" id="PR00598">
    <property type="entry name" value="HTHMARR"/>
</dbReference>
<dbReference type="InterPro" id="IPR039422">
    <property type="entry name" value="MarR/SlyA-like"/>
</dbReference>